<comment type="caution">
    <text evidence="1">The sequence shown here is derived from an EMBL/GenBank/DDBJ whole genome shotgun (WGS) entry which is preliminary data.</text>
</comment>
<keyword evidence="2" id="KW-1185">Reference proteome</keyword>
<evidence type="ECO:0000313" key="2">
    <source>
        <dbReference type="Proteomes" id="UP001595692"/>
    </source>
</evidence>
<dbReference type="Pfam" id="PF11042">
    <property type="entry name" value="DUF2750"/>
    <property type="match status" value="1"/>
</dbReference>
<organism evidence="1 2">
    <name type="scientific">Pseudaeromonas sharmana</name>
    <dbReference type="NCBI Taxonomy" id="328412"/>
    <lineage>
        <taxon>Bacteria</taxon>
        <taxon>Pseudomonadati</taxon>
        <taxon>Pseudomonadota</taxon>
        <taxon>Gammaproteobacteria</taxon>
        <taxon>Aeromonadales</taxon>
        <taxon>Aeromonadaceae</taxon>
        <taxon>Pseudaeromonas</taxon>
    </lineage>
</organism>
<reference evidence="2" key="1">
    <citation type="journal article" date="2019" name="Int. J. Syst. Evol. Microbiol.">
        <title>The Global Catalogue of Microorganisms (GCM) 10K type strain sequencing project: providing services to taxonomists for standard genome sequencing and annotation.</title>
        <authorList>
            <consortium name="The Broad Institute Genomics Platform"/>
            <consortium name="The Broad Institute Genome Sequencing Center for Infectious Disease"/>
            <person name="Wu L."/>
            <person name="Ma J."/>
        </authorList>
    </citation>
    <scope>NUCLEOTIDE SEQUENCE [LARGE SCALE GENOMIC DNA]</scope>
    <source>
        <strain evidence="2">CCUG 54939</strain>
    </source>
</reference>
<evidence type="ECO:0000313" key="1">
    <source>
        <dbReference type="EMBL" id="MFC3912535.1"/>
    </source>
</evidence>
<name>A0ABV8CK11_9GAMM</name>
<dbReference type="InterPro" id="IPR021284">
    <property type="entry name" value="DUF2750"/>
</dbReference>
<dbReference type="EMBL" id="JBHSAF010000002">
    <property type="protein sequence ID" value="MFC3912535.1"/>
    <property type="molecule type" value="Genomic_DNA"/>
</dbReference>
<sequence>MSHANLSAEQQALLALDADQRYDHFIQAVVAAGELWILRDAEGCMLLTADEDECIPVWPSAELAQLWAEQEWAGCQPEAISVKRWLDNWVKGMTEDGLAVAVFPLPEEIGVVEDPADVAEALLRQTAKQNRKK</sequence>
<dbReference type="RefSeq" id="WP_377150663.1">
    <property type="nucleotide sequence ID" value="NZ_JBHSAF010000002.1"/>
</dbReference>
<gene>
    <name evidence="1" type="ORF">ACFOSS_03505</name>
</gene>
<proteinExistence type="predicted"/>
<protein>
    <submittedName>
        <fullName evidence="1">DUF2750 domain-containing protein</fullName>
    </submittedName>
</protein>
<dbReference type="Proteomes" id="UP001595692">
    <property type="component" value="Unassembled WGS sequence"/>
</dbReference>
<accession>A0ABV8CK11</accession>